<keyword evidence="2" id="KW-1185">Reference proteome</keyword>
<sequence length="280" mass="30309">MPIDLAPHHQQLVDDGYTIVENAIEPDLVDALLDDVHRLESELGSRPANNRFEGNLTTRSYNLLAHGEIWQKVPTHPVVLELIEGVLGPQCLVSSLASISLGPGETAQVIHADDQVQPLAKPHVATVCNSMWALTDFTEANGATRVVPGSHLWQNPDYFAGDAEVDTIAAEMPKGSVLVWHGSTWHGGGANVTDDEVRVGVAMNYCAGFIRQQENQQLGIPPEVMTTFSPQLRQLCGLGMYRGLTGNIEKKSPAELLYGDPAEVQLWDAEPIDPATSPPA</sequence>
<gene>
    <name evidence="1" type="ORF">YM304_32260</name>
</gene>
<dbReference type="Pfam" id="PF05721">
    <property type="entry name" value="PhyH"/>
    <property type="match status" value="1"/>
</dbReference>
<evidence type="ECO:0000313" key="1">
    <source>
        <dbReference type="EMBL" id="BAN03540.1"/>
    </source>
</evidence>
<evidence type="ECO:0000313" key="2">
    <source>
        <dbReference type="Proteomes" id="UP000011863"/>
    </source>
</evidence>
<dbReference type="KEGG" id="aym:YM304_32260"/>
<dbReference type="GO" id="GO:0016706">
    <property type="term" value="F:2-oxoglutarate-dependent dioxygenase activity"/>
    <property type="evidence" value="ECO:0007669"/>
    <property type="project" value="UniProtKB-ARBA"/>
</dbReference>
<accession>A0A6C7EAX9</accession>
<dbReference type="Proteomes" id="UP000011863">
    <property type="component" value="Chromosome"/>
</dbReference>
<dbReference type="InterPro" id="IPR008775">
    <property type="entry name" value="Phytyl_CoA_dOase-like"/>
</dbReference>
<reference evidence="1 2" key="1">
    <citation type="journal article" date="2013" name="Int. J. Syst. Evol. Microbiol.">
        <title>Ilumatobacter nonamiense sp. nov. and Ilumatobacter coccineum sp. nov., isolated from seashore sand.</title>
        <authorList>
            <person name="Matsumoto A."/>
            <person name="Kasai H."/>
            <person name="Matsuo Y."/>
            <person name="Shizuri Y."/>
            <person name="Ichikawa N."/>
            <person name="Fujita N."/>
            <person name="Omura S."/>
            <person name="Takahashi Y."/>
        </authorList>
    </citation>
    <scope>NUCLEOTIDE SEQUENCE [LARGE SCALE GENOMIC DNA]</scope>
    <source>
        <strain evidence="2">NBRC 103263 / KCTC 29153 / YM16-304</strain>
    </source>
</reference>
<dbReference type="RefSeq" id="WP_015442787.1">
    <property type="nucleotide sequence ID" value="NC_020520.1"/>
</dbReference>
<dbReference type="Gene3D" id="2.60.120.620">
    <property type="entry name" value="q2cbj1_9rhob like domain"/>
    <property type="match status" value="1"/>
</dbReference>
<dbReference type="PANTHER" id="PTHR20883">
    <property type="entry name" value="PHYTANOYL-COA DIOXYGENASE DOMAIN CONTAINING 1"/>
    <property type="match status" value="1"/>
</dbReference>
<protein>
    <recommendedName>
        <fullName evidence="3">Phytanoyl-CoA dioxygenase</fullName>
    </recommendedName>
</protein>
<proteinExistence type="predicted"/>
<dbReference type="EMBL" id="AP012057">
    <property type="protein sequence ID" value="BAN03540.1"/>
    <property type="molecule type" value="Genomic_DNA"/>
</dbReference>
<evidence type="ECO:0008006" key="3">
    <source>
        <dbReference type="Google" id="ProtNLM"/>
    </source>
</evidence>
<dbReference type="GO" id="GO:0005506">
    <property type="term" value="F:iron ion binding"/>
    <property type="evidence" value="ECO:0007669"/>
    <property type="project" value="UniProtKB-ARBA"/>
</dbReference>
<dbReference type="SUPFAM" id="SSF51197">
    <property type="entry name" value="Clavaminate synthase-like"/>
    <property type="match status" value="1"/>
</dbReference>
<dbReference type="OrthoDB" id="9796766at2"/>
<dbReference type="AlphaFoldDB" id="A0A6C7EAX9"/>
<name>A0A6C7EAX9_ILUCY</name>
<organism evidence="1 2">
    <name type="scientific">Ilumatobacter coccineus (strain NBRC 103263 / KCTC 29153 / YM16-304)</name>
    <dbReference type="NCBI Taxonomy" id="1313172"/>
    <lineage>
        <taxon>Bacteria</taxon>
        <taxon>Bacillati</taxon>
        <taxon>Actinomycetota</taxon>
        <taxon>Acidimicrobiia</taxon>
        <taxon>Acidimicrobiales</taxon>
        <taxon>Ilumatobacteraceae</taxon>
        <taxon>Ilumatobacter</taxon>
    </lineage>
</organism>
<dbReference type="PANTHER" id="PTHR20883:SF48">
    <property type="entry name" value="ECTOINE DIOXYGENASE"/>
    <property type="match status" value="1"/>
</dbReference>